<keyword evidence="2" id="KW-1185">Reference proteome</keyword>
<sequence>MDTIELRGLTKRYGAVVGVEGFTLGMGRGDLYRNGKAEGRAP</sequence>
<dbReference type="Proteomes" id="UP000608522">
    <property type="component" value="Unassembled WGS sequence"/>
</dbReference>
<proteinExistence type="predicted"/>
<reference evidence="2" key="1">
    <citation type="submission" date="2023-07" db="EMBL/GenBank/DDBJ databases">
        <title>Whole genome shotgun sequence of Streptomyces spororaveus NBRC 15456.</title>
        <authorList>
            <person name="Komaki H."/>
            <person name="Tamura T."/>
        </authorList>
    </citation>
    <scope>NUCLEOTIDE SEQUENCE [LARGE SCALE GENOMIC DNA]</scope>
    <source>
        <strain evidence="2">NBRC 15456</strain>
    </source>
</reference>
<accession>A0ABQ3TQP2</accession>
<dbReference type="EMBL" id="BNED01000005">
    <property type="protein sequence ID" value="GHI82305.1"/>
    <property type="molecule type" value="Genomic_DNA"/>
</dbReference>
<evidence type="ECO:0008006" key="3">
    <source>
        <dbReference type="Google" id="ProtNLM"/>
    </source>
</evidence>
<organism evidence="1 2">
    <name type="scientific">Streptomyces spororaveus</name>
    <dbReference type="NCBI Taxonomy" id="284039"/>
    <lineage>
        <taxon>Bacteria</taxon>
        <taxon>Bacillati</taxon>
        <taxon>Actinomycetota</taxon>
        <taxon>Actinomycetes</taxon>
        <taxon>Kitasatosporales</taxon>
        <taxon>Streptomycetaceae</taxon>
        <taxon>Streptomyces</taxon>
    </lineage>
</organism>
<protein>
    <recommendedName>
        <fullName evidence="3">ABC transporter ATP-binding protein</fullName>
    </recommendedName>
</protein>
<dbReference type="RefSeq" id="WP_272934863.1">
    <property type="nucleotide sequence ID" value="NZ_BAAATO010000015.1"/>
</dbReference>
<evidence type="ECO:0000313" key="2">
    <source>
        <dbReference type="Proteomes" id="UP000608522"/>
    </source>
</evidence>
<gene>
    <name evidence="1" type="ORF">Sspor_78660</name>
</gene>
<name>A0ABQ3TQP2_9ACTN</name>
<comment type="caution">
    <text evidence="1">The sequence shown here is derived from an EMBL/GenBank/DDBJ whole genome shotgun (WGS) entry which is preliminary data.</text>
</comment>
<evidence type="ECO:0000313" key="1">
    <source>
        <dbReference type="EMBL" id="GHI82305.1"/>
    </source>
</evidence>